<dbReference type="Proteomes" id="UP000018731">
    <property type="component" value="Unassembled WGS sequence"/>
</dbReference>
<dbReference type="eggNOG" id="COG1216">
    <property type="taxonomic scope" value="Bacteria"/>
</dbReference>
<proteinExistence type="predicted"/>
<dbReference type="SUPFAM" id="SSF53448">
    <property type="entry name" value="Nucleotide-diphospho-sugar transferases"/>
    <property type="match status" value="1"/>
</dbReference>
<accession>V8CC98</accession>
<dbReference type="STRING" id="1357400.HMPREF2086_00060"/>
<evidence type="ECO:0000313" key="3">
    <source>
        <dbReference type="Proteomes" id="UP000018731"/>
    </source>
</evidence>
<dbReference type="HOGENOM" id="CLU_025996_0_9_7"/>
<dbReference type="Pfam" id="PF00535">
    <property type="entry name" value="Glycos_transf_2"/>
    <property type="match status" value="1"/>
</dbReference>
<dbReference type="InterPro" id="IPR001173">
    <property type="entry name" value="Glyco_trans_2-like"/>
</dbReference>
<feature type="domain" description="Glycosyltransferase 2-like" evidence="1">
    <location>
        <begin position="5"/>
        <end position="162"/>
    </location>
</feature>
<reference evidence="2 3" key="1">
    <citation type="journal article" date="2014" name="Genome Announc.">
        <title>Draft genome sequences of six enterohepatic helicobacter species isolated from humans and one from rhesus macaques.</title>
        <authorList>
            <person name="Shen Z."/>
            <person name="Sheh A."/>
            <person name="Young S.K."/>
            <person name="Abouelliel A."/>
            <person name="Ward D.V."/>
            <person name="Earl A.M."/>
            <person name="Fox J.G."/>
        </authorList>
    </citation>
    <scope>NUCLEOTIDE SEQUENCE [LARGE SCALE GENOMIC DNA]</scope>
    <source>
        <strain evidence="2 3">MIT 99-5501</strain>
    </source>
</reference>
<keyword evidence="3" id="KW-1185">Reference proteome</keyword>
<dbReference type="GO" id="GO:0016758">
    <property type="term" value="F:hexosyltransferase activity"/>
    <property type="evidence" value="ECO:0007669"/>
    <property type="project" value="UniProtKB-ARBA"/>
</dbReference>
<dbReference type="AlphaFoldDB" id="V8CC98"/>
<evidence type="ECO:0000313" key="2">
    <source>
        <dbReference type="EMBL" id="ETD24727.1"/>
    </source>
</evidence>
<dbReference type="Gene3D" id="3.90.550.10">
    <property type="entry name" value="Spore Coat Polysaccharide Biosynthesis Protein SpsA, Chain A"/>
    <property type="match status" value="1"/>
</dbReference>
<dbReference type="PANTHER" id="PTHR22916:SF3">
    <property type="entry name" value="UDP-GLCNAC:BETAGAL BETA-1,3-N-ACETYLGLUCOSAMINYLTRANSFERASE-LIKE PROTEIN 1"/>
    <property type="match status" value="1"/>
</dbReference>
<organism evidence="2 3">
    <name type="scientific">Helicobacter macacae MIT 99-5501</name>
    <dbReference type="NCBI Taxonomy" id="1357400"/>
    <lineage>
        <taxon>Bacteria</taxon>
        <taxon>Pseudomonadati</taxon>
        <taxon>Campylobacterota</taxon>
        <taxon>Epsilonproteobacteria</taxon>
        <taxon>Campylobacterales</taxon>
        <taxon>Helicobacteraceae</taxon>
        <taxon>Helicobacter</taxon>
    </lineage>
</organism>
<dbReference type="RefSeq" id="WP_023926729.1">
    <property type="nucleotide sequence ID" value="NZ_KI669454.1"/>
</dbReference>
<comment type="caution">
    <text evidence="2">The sequence shown here is derived from an EMBL/GenBank/DDBJ whole genome shotgun (WGS) entry which is preliminary data.</text>
</comment>
<protein>
    <recommendedName>
        <fullName evidence="1">Glycosyltransferase 2-like domain-containing protein</fullName>
    </recommendedName>
</protein>
<dbReference type="InterPro" id="IPR029044">
    <property type="entry name" value="Nucleotide-diphossugar_trans"/>
</dbReference>
<sequence>MPKVSALMPVYNTNLAYLKETIESVLNQTFADFEFLILNDSPQNLELENFILECAKQDKRIKYFKNPRNLGISPSRNKLIDLAQGEFLAVIDHDDISVKERFEKEVAFLEANEEVGVVSGNAYKLKNSKEWSPFRTRLDIKICLMVQMCLIHPASMIRKSVLGNIRYNALYSPCEDYKLWCDLIDKTEFANLDEVMIQYRDYENTSAQNSILMDRISGIIVSENQKSHPELFNIASHLSSEITRIRFLGVPFLKIVKTYNEKQYFLFHKISILKIRTQTYFKRF</sequence>
<name>V8CC98_9HELI</name>
<evidence type="ECO:0000259" key="1">
    <source>
        <dbReference type="Pfam" id="PF00535"/>
    </source>
</evidence>
<dbReference type="PANTHER" id="PTHR22916">
    <property type="entry name" value="GLYCOSYLTRANSFERASE"/>
    <property type="match status" value="1"/>
</dbReference>
<gene>
    <name evidence="2" type="ORF">HMPREF2086_00060</name>
</gene>
<dbReference type="PATRIC" id="fig|1357400.3.peg.85"/>
<dbReference type="EMBL" id="AZJI01000001">
    <property type="protein sequence ID" value="ETD24727.1"/>
    <property type="molecule type" value="Genomic_DNA"/>
</dbReference>
<dbReference type="OrthoDB" id="5379872at2"/>